<dbReference type="Proteomes" id="UP000073492">
    <property type="component" value="Unassembled WGS sequence"/>
</dbReference>
<sequence>MSRPQRSAEQSTLQLLARRADVHGAADPFTENDKYTYLVIHEEHELPANFHSSSGLSAKLVDKLHQPDVHPKQALKGAYARLGDANVAAVHIIKQAFIDWNEIVFIDVSLDDNDSAGYEAVKMYHVDGGVCYHIHDGKNVHAVYVKPMQVKEHNTEAELKSNETHLKHMTAMEYRELRRHRSGIE</sequence>
<reference evidence="1 2" key="1">
    <citation type="submission" date="2015-07" db="EMBL/GenBank/DDBJ databases">
        <title>Comparative genomics of the Sigatoka disease complex on banana suggests a link between parallel evolutionary changes in Pseudocercospora fijiensis and Pseudocercospora eumusae and increased virulence on the banana host.</title>
        <authorList>
            <person name="Chang T.-C."/>
            <person name="Salvucci A."/>
            <person name="Crous P.W."/>
            <person name="Stergiopoulos I."/>
        </authorList>
    </citation>
    <scope>NUCLEOTIDE SEQUENCE [LARGE SCALE GENOMIC DNA]</scope>
    <source>
        <strain evidence="1 2">CBS 116634</strain>
    </source>
</reference>
<comment type="caution">
    <text evidence="1">The sequence shown here is derived from an EMBL/GenBank/DDBJ whole genome shotgun (WGS) entry which is preliminary data.</text>
</comment>
<keyword evidence="2" id="KW-1185">Reference proteome</keyword>
<organism evidence="1 2">
    <name type="scientific">Pseudocercospora musae</name>
    <dbReference type="NCBI Taxonomy" id="113226"/>
    <lineage>
        <taxon>Eukaryota</taxon>
        <taxon>Fungi</taxon>
        <taxon>Dikarya</taxon>
        <taxon>Ascomycota</taxon>
        <taxon>Pezizomycotina</taxon>
        <taxon>Dothideomycetes</taxon>
        <taxon>Dothideomycetidae</taxon>
        <taxon>Mycosphaerellales</taxon>
        <taxon>Mycosphaerellaceae</taxon>
        <taxon>Pseudocercospora</taxon>
    </lineage>
</organism>
<proteinExistence type="predicted"/>
<protein>
    <submittedName>
        <fullName evidence="1">Uncharacterized protein</fullName>
    </submittedName>
</protein>
<gene>
    <name evidence="1" type="ORF">AC579_10476</name>
</gene>
<dbReference type="EMBL" id="LFZO01000320">
    <property type="protein sequence ID" value="KXT09626.1"/>
    <property type="molecule type" value="Genomic_DNA"/>
</dbReference>
<evidence type="ECO:0000313" key="2">
    <source>
        <dbReference type="Proteomes" id="UP000073492"/>
    </source>
</evidence>
<dbReference type="AlphaFoldDB" id="A0A139I4G0"/>
<evidence type="ECO:0000313" key="1">
    <source>
        <dbReference type="EMBL" id="KXT09626.1"/>
    </source>
</evidence>
<name>A0A139I4G0_9PEZI</name>
<accession>A0A139I4G0</accession>
<dbReference type="OrthoDB" id="3643710at2759"/>